<dbReference type="eggNOG" id="ENOG5032TII">
    <property type="taxonomic scope" value="Bacteria"/>
</dbReference>
<dbReference type="AlphaFoldDB" id="S7V2R0"/>
<accession>S7V2R0</accession>
<evidence type="ECO:0000256" key="1">
    <source>
        <dbReference type="SAM" id="Phobius"/>
    </source>
</evidence>
<reference evidence="2 3" key="1">
    <citation type="journal article" date="2013" name="Genome Announc.">
        <title>Draft genome sequences for three mercury-methylating, sulfate-reducing bacteria.</title>
        <authorList>
            <person name="Brown S.D."/>
            <person name="Hurt R.A.Jr."/>
            <person name="Gilmour C.C."/>
            <person name="Elias D.A."/>
        </authorList>
    </citation>
    <scope>NUCLEOTIDE SEQUENCE [LARGE SCALE GENOMIC DNA]</scope>
    <source>
        <strain evidence="2 3">DSM 2059</strain>
    </source>
</reference>
<sequence>MYKTALFPTWSRYVKFDVANKNIVGTTVMLMRICSRPTKKWWVIGVLAIGCFGVGCSGLLPSSKRDTKTIWASYDAAKKSFDEIVPYKTTTEDLRRLGYDPFVAANIKVLTYIELLYRFLPNNSITKADLDEGIQDCLLAKDACTGYEVALWRRHEDRFGNVFLDLFSFRRKTKVTGWEFNAFIIMKNGLVVYKNSSGRPNIDELIDEKKPLGPFQDIGGDTLIRNAGL</sequence>
<gene>
    <name evidence="2" type="ORF">dsmv_0358</name>
</gene>
<evidence type="ECO:0000313" key="2">
    <source>
        <dbReference type="EMBL" id="EPR38948.1"/>
    </source>
</evidence>
<keyword evidence="1" id="KW-0812">Transmembrane</keyword>
<dbReference type="EMBL" id="ATHJ01000094">
    <property type="protein sequence ID" value="EPR38948.1"/>
    <property type="molecule type" value="Genomic_DNA"/>
</dbReference>
<feature type="transmembrane region" description="Helical" evidence="1">
    <location>
        <begin position="41"/>
        <end position="60"/>
    </location>
</feature>
<name>S7V2R0_DESML</name>
<evidence type="ECO:0000313" key="3">
    <source>
        <dbReference type="Proteomes" id="UP000014977"/>
    </source>
</evidence>
<keyword evidence="1" id="KW-1133">Transmembrane helix</keyword>
<dbReference type="OrthoDB" id="6979445at2"/>
<keyword evidence="1" id="KW-0472">Membrane</keyword>
<proteinExistence type="predicted"/>
<dbReference type="Proteomes" id="UP000014977">
    <property type="component" value="Unassembled WGS sequence"/>
</dbReference>
<keyword evidence="3" id="KW-1185">Reference proteome</keyword>
<dbReference type="RefSeq" id="WP_020877020.1">
    <property type="nucleotide sequence ID" value="NZ_ATHJ01000094.1"/>
</dbReference>
<protein>
    <submittedName>
        <fullName evidence="2">Uncharacterized protein</fullName>
    </submittedName>
</protein>
<comment type="caution">
    <text evidence="2">The sequence shown here is derived from an EMBL/GenBank/DDBJ whole genome shotgun (WGS) entry which is preliminary data.</text>
</comment>
<organism evidence="2 3">
    <name type="scientific">Desulfococcus multivorans DSM 2059</name>
    <dbReference type="NCBI Taxonomy" id="1121405"/>
    <lineage>
        <taxon>Bacteria</taxon>
        <taxon>Pseudomonadati</taxon>
        <taxon>Thermodesulfobacteriota</taxon>
        <taxon>Desulfobacteria</taxon>
        <taxon>Desulfobacterales</taxon>
        <taxon>Desulfococcaceae</taxon>
        <taxon>Desulfococcus</taxon>
    </lineage>
</organism>
<dbReference type="STRING" id="897.B2D07_05300"/>